<gene>
    <name evidence="4" type="ORF">ED312_04480</name>
</gene>
<dbReference type="InterPro" id="IPR011004">
    <property type="entry name" value="Trimer_LpxA-like_sf"/>
</dbReference>
<name>A0A3N0EUI7_SINP1</name>
<keyword evidence="1" id="KW-0028">Amino-acid biosynthesis</keyword>
<dbReference type="RefSeq" id="WP_123214809.1">
    <property type="nucleotide sequence ID" value="NZ_RJTM01000026.1"/>
</dbReference>
<accession>A0A3N0EUI7</accession>
<reference evidence="4 5" key="1">
    <citation type="submission" date="2018-10" db="EMBL/GenBank/DDBJ databases">
        <title>Sinomicrobium pectinilyticum sp. nov., a pectinase-producing bacterium isolated from alkaline and saline soil, and emended description of the genus Sinomicrobium.</title>
        <authorList>
            <person name="Cheng B."/>
            <person name="Li C."/>
            <person name="Lai Q."/>
            <person name="Du M."/>
            <person name="Shao Z."/>
            <person name="Xu P."/>
            <person name="Yang C."/>
        </authorList>
    </citation>
    <scope>NUCLEOTIDE SEQUENCE [LARGE SCALE GENOMIC DNA]</scope>
    <source>
        <strain evidence="4 5">5DNS001</strain>
    </source>
</reference>
<comment type="caution">
    <text evidence="4">The sequence shown here is derived from an EMBL/GenBank/DDBJ whole genome shotgun (WGS) entry which is preliminary data.</text>
</comment>
<keyword evidence="5" id="KW-1185">Reference proteome</keyword>
<organism evidence="4 5">
    <name type="scientific">Sinomicrobium pectinilyticum</name>
    <dbReference type="NCBI Taxonomy" id="1084421"/>
    <lineage>
        <taxon>Bacteria</taxon>
        <taxon>Pseudomonadati</taxon>
        <taxon>Bacteroidota</taxon>
        <taxon>Flavobacteriia</taxon>
        <taxon>Flavobacteriales</taxon>
        <taxon>Flavobacteriaceae</taxon>
        <taxon>Sinomicrobium</taxon>
    </lineage>
</organism>
<dbReference type="InterPro" id="IPR045304">
    <property type="entry name" value="LbH_SAT"/>
</dbReference>
<dbReference type="SUPFAM" id="SSF51161">
    <property type="entry name" value="Trimeric LpxA-like enzymes"/>
    <property type="match status" value="1"/>
</dbReference>
<keyword evidence="3" id="KW-0012">Acyltransferase</keyword>
<dbReference type="CDD" id="cd03354">
    <property type="entry name" value="LbH_SAT"/>
    <property type="match status" value="1"/>
</dbReference>
<dbReference type="InterPro" id="IPR042122">
    <property type="entry name" value="Ser_AcTrfase_N_sf"/>
</dbReference>
<dbReference type="EMBL" id="RJTM01000026">
    <property type="protein sequence ID" value="RNL91432.1"/>
    <property type="molecule type" value="Genomic_DNA"/>
</dbReference>
<evidence type="ECO:0000256" key="3">
    <source>
        <dbReference type="ARBA" id="ARBA00023315"/>
    </source>
</evidence>
<evidence type="ECO:0000256" key="1">
    <source>
        <dbReference type="ARBA" id="ARBA00022605"/>
    </source>
</evidence>
<evidence type="ECO:0000313" key="4">
    <source>
        <dbReference type="EMBL" id="RNL91432.1"/>
    </source>
</evidence>
<dbReference type="Gene3D" id="2.160.10.10">
    <property type="entry name" value="Hexapeptide repeat proteins"/>
    <property type="match status" value="1"/>
</dbReference>
<dbReference type="PANTHER" id="PTHR42811">
    <property type="entry name" value="SERINE ACETYLTRANSFERASE"/>
    <property type="match status" value="1"/>
</dbReference>
<sequence length="267" mass="29837">MKKETIIENIIKNKQNPNLKFELKEKTEAFSSQLFYTLFDSDTSVVDNINQLEEEFQKIVDLACWAPGKPCGKIWENYLNELPEILRKLNLDAKAIVENDPASRTIEEVCLAYPGFYAIAIYRLSRPLHLYGLPIVPRLMTEYAHRLTGVDINPGAQIGESFFIDHATGIVIGETTIIKDHVKIYQGVTLGALHVEKSLTDIKRHPTVESNVTIYANATILGGETVIGANSIIGGNVWLTESVPENSLVYHTPDIKIKANSKIKSDN</sequence>
<dbReference type="Proteomes" id="UP000267469">
    <property type="component" value="Unassembled WGS sequence"/>
</dbReference>
<protein>
    <submittedName>
        <fullName evidence="4">Serine acetyltransferase</fullName>
    </submittedName>
</protein>
<dbReference type="GO" id="GO:0016746">
    <property type="term" value="F:acyltransferase activity"/>
    <property type="evidence" value="ECO:0007669"/>
    <property type="project" value="UniProtKB-KW"/>
</dbReference>
<proteinExistence type="predicted"/>
<evidence type="ECO:0000256" key="2">
    <source>
        <dbReference type="ARBA" id="ARBA00022679"/>
    </source>
</evidence>
<evidence type="ECO:0000313" key="5">
    <source>
        <dbReference type="Proteomes" id="UP000267469"/>
    </source>
</evidence>
<dbReference type="GO" id="GO:0008652">
    <property type="term" value="P:amino acid biosynthetic process"/>
    <property type="evidence" value="ECO:0007669"/>
    <property type="project" value="UniProtKB-KW"/>
</dbReference>
<dbReference type="Gene3D" id="1.10.3130.10">
    <property type="entry name" value="serine acetyltransferase, domain 1"/>
    <property type="match status" value="1"/>
</dbReference>
<keyword evidence="2 4" id="KW-0808">Transferase</keyword>
<dbReference type="OrthoDB" id="9801456at2"/>
<dbReference type="AlphaFoldDB" id="A0A3N0EUI7"/>